<sequence>MADTNMDAHTDTNIREKIKETYVVLIVGGEGTRMYPLTLNCPKPLIDMCNYPIIKRISEIFIVQGCRKFIFASKGYENNVRIKEVMGLGRDLVKRMQSRNIEISDLEFNYTPKYDDKGSADATRFAAKFFNVRTDMIIVGGDQIMDINIDSMLKFHYEKNALMTIGLLKVDDVSQYGVVELNENGKIVKFVEKPKQNETKSNLANIGVYILSPKIREIFEKEDAADKIKDFGKDLIPYLVNNNYEIYGFSHEYYWNDVGTPDRYLQTTADILNGKLRNIKFNKNEERHDGIWIKEDTYNRLMFKIKNKKILLQKPLRIGKNCDIYENVTIENSVIGDSVIIRNGCKIANAVICDFTYIGENCTVNKCIIGMHTTIGKNSRIDADVNEFVATKSRIPVIGDDVEIYPNSLIGPGKRVANIYNAHKVLATGKFSTLGMDAKSVYFIEKE</sequence>
<comment type="similarity">
    <text evidence="1">Belongs to the transferase hexapeptide repeat family.</text>
</comment>
<dbReference type="Pfam" id="PF25087">
    <property type="entry name" value="GMPPB_C"/>
    <property type="match status" value="1"/>
</dbReference>
<dbReference type="EMBL" id="JAACVF010000145">
    <property type="protein sequence ID" value="NCN65463.1"/>
    <property type="molecule type" value="Genomic_DNA"/>
</dbReference>
<evidence type="ECO:0000313" key="6">
    <source>
        <dbReference type="Proteomes" id="UP000768163"/>
    </source>
</evidence>
<dbReference type="PANTHER" id="PTHR22572">
    <property type="entry name" value="SUGAR-1-PHOSPHATE GUANYL TRANSFERASE"/>
    <property type="match status" value="1"/>
</dbReference>
<evidence type="ECO:0000313" key="5">
    <source>
        <dbReference type="EMBL" id="NCS91330.1"/>
    </source>
</evidence>
<dbReference type="InterPro" id="IPR005835">
    <property type="entry name" value="NTP_transferase_dom"/>
</dbReference>
<dbReference type="InterPro" id="IPR050486">
    <property type="entry name" value="Mannose-1P_guanyltransferase"/>
</dbReference>
<gene>
    <name evidence="5" type="ORF">GW779_02765</name>
    <name evidence="4" type="ORF">GW910_05325</name>
</gene>
<reference evidence="4" key="1">
    <citation type="submission" date="2019-11" db="EMBL/GenBank/DDBJ databases">
        <title>Lipid analysis of CO2-rich subsurface aquifers suggests an autotrophy-based deep biosphere with lysolipids enriched in CPR bacteria.</title>
        <authorList>
            <person name="Probst A.J."/>
            <person name="Elling F.J."/>
            <person name="Castelle C.J."/>
            <person name="Zhu Q."/>
            <person name="Elvert M."/>
            <person name="Birarda G."/>
            <person name="Holman H.-Y."/>
            <person name="Lane K.R."/>
            <person name="Ladd B."/>
            <person name="Ryan M.C."/>
            <person name="Woyke T."/>
            <person name="Hinrichs K.-U."/>
            <person name="Banfield J.F."/>
        </authorList>
    </citation>
    <scope>NUCLEOTIDE SEQUENCE</scope>
    <source>
        <strain evidence="4">CG_2015-01_33_1645</strain>
        <strain evidence="5">CG_2015-04_33_537</strain>
    </source>
</reference>
<dbReference type="EMBL" id="JAACQH010000048">
    <property type="protein sequence ID" value="NCS91330.1"/>
    <property type="molecule type" value="Genomic_DNA"/>
</dbReference>
<dbReference type="Pfam" id="PF00483">
    <property type="entry name" value="NTP_transferase"/>
    <property type="match status" value="1"/>
</dbReference>
<dbReference type="InterPro" id="IPR056729">
    <property type="entry name" value="GMPPB_C"/>
</dbReference>
<dbReference type="InterPro" id="IPR029044">
    <property type="entry name" value="Nucleotide-diphossugar_trans"/>
</dbReference>
<dbReference type="AlphaFoldDB" id="A0A8J8CG40"/>
<dbReference type="Gene3D" id="3.90.550.10">
    <property type="entry name" value="Spore Coat Polysaccharide Biosynthesis Protein SpsA, Chain A"/>
    <property type="match status" value="1"/>
</dbReference>
<proteinExistence type="inferred from homology"/>
<feature type="domain" description="Nucleotidyl transferase" evidence="2">
    <location>
        <begin position="24"/>
        <end position="272"/>
    </location>
</feature>
<name>A0A8J8CG40_9ARCH</name>
<dbReference type="SUPFAM" id="SSF53448">
    <property type="entry name" value="Nucleotide-diphospho-sugar transferases"/>
    <property type="match status" value="1"/>
</dbReference>
<evidence type="ECO:0000313" key="4">
    <source>
        <dbReference type="EMBL" id="NCN65463.1"/>
    </source>
</evidence>
<protein>
    <submittedName>
        <fullName evidence="4">NDP-sugar synthase</fullName>
    </submittedName>
</protein>
<dbReference type="SUPFAM" id="SSF51161">
    <property type="entry name" value="Trimeric LpxA-like enzymes"/>
    <property type="match status" value="1"/>
</dbReference>
<evidence type="ECO:0000259" key="2">
    <source>
        <dbReference type="Pfam" id="PF00483"/>
    </source>
</evidence>
<dbReference type="Proteomes" id="UP000738826">
    <property type="component" value="Unassembled WGS sequence"/>
</dbReference>
<feature type="domain" description="Mannose-1-phosphate guanyltransferase C-terminal" evidence="3">
    <location>
        <begin position="315"/>
        <end position="410"/>
    </location>
</feature>
<comment type="caution">
    <text evidence="4">The sequence shown here is derived from an EMBL/GenBank/DDBJ whole genome shotgun (WGS) entry which is preliminary data.</text>
</comment>
<accession>A0A8J8CG40</accession>
<dbReference type="CDD" id="cd04181">
    <property type="entry name" value="NTP_transferase"/>
    <property type="match status" value="1"/>
</dbReference>
<dbReference type="InterPro" id="IPR011004">
    <property type="entry name" value="Trimer_LpxA-like_sf"/>
</dbReference>
<dbReference type="Gene3D" id="2.160.10.10">
    <property type="entry name" value="Hexapeptide repeat proteins"/>
    <property type="match status" value="1"/>
</dbReference>
<dbReference type="Proteomes" id="UP000768163">
    <property type="component" value="Unassembled WGS sequence"/>
</dbReference>
<organism evidence="4 6">
    <name type="scientific">Candidatus Altarchaeum hamiconexum</name>
    <dbReference type="NCBI Taxonomy" id="1803513"/>
    <lineage>
        <taxon>Archaea</taxon>
        <taxon>Candidatus Altarchaeota</taxon>
        <taxon>Candidatus Altiarchaeia</taxon>
        <taxon>Candidatus Altarchaeales</taxon>
        <taxon>Candidatus Altarchaeaceae</taxon>
        <taxon>Candidatus Altarchaeum</taxon>
    </lineage>
</organism>
<evidence type="ECO:0000259" key="3">
    <source>
        <dbReference type="Pfam" id="PF25087"/>
    </source>
</evidence>
<evidence type="ECO:0000256" key="1">
    <source>
        <dbReference type="ARBA" id="ARBA00007274"/>
    </source>
</evidence>